<name>A0ABQ4YJZ0_9ASTR</name>
<reference evidence="1" key="2">
    <citation type="submission" date="2022-01" db="EMBL/GenBank/DDBJ databases">
        <authorList>
            <person name="Yamashiro T."/>
            <person name="Shiraishi A."/>
            <person name="Satake H."/>
            <person name="Nakayama K."/>
        </authorList>
    </citation>
    <scope>NUCLEOTIDE SEQUENCE</scope>
</reference>
<proteinExistence type="predicted"/>
<dbReference type="EMBL" id="BQNB010010432">
    <property type="protein sequence ID" value="GJS77232.1"/>
    <property type="molecule type" value="Genomic_DNA"/>
</dbReference>
<organism evidence="1 2">
    <name type="scientific">Tanacetum coccineum</name>
    <dbReference type="NCBI Taxonomy" id="301880"/>
    <lineage>
        <taxon>Eukaryota</taxon>
        <taxon>Viridiplantae</taxon>
        <taxon>Streptophyta</taxon>
        <taxon>Embryophyta</taxon>
        <taxon>Tracheophyta</taxon>
        <taxon>Spermatophyta</taxon>
        <taxon>Magnoliopsida</taxon>
        <taxon>eudicotyledons</taxon>
        <taxon>Gunneridae</taxon>
        <taxon>Pentapetalae</taxon>
        <taxon>asterids</taxon>
        <taxon>campanulids</taxon>
        <taxon>Asterales</taxon>
        <taxon>Asteraceae</taxon>
        <taxon>Asteroideae</taxon>
        <taxon>Anthemideae</taxon>
        <taxon>Anthemidinae</taxon>
        <taxon>Tanacetum</taxon>
    </lineage>
</organism>
<dbReference type="Proteomes" id="UP001151760">
    <property type="component" value="Unassembled WGS sequence"/>
</dbReference>
<comment type="caution">
    <text evidence="1">The sequence shown here is derived from an EMBL/GenBank/DDBJ whole genome shotgun (WGS) entry which is preliminary data.</text>
</comment>
<evidence type="ECO:0000313" key="1">
    <source>
        <dbReference type="EMBL" id="GJS77232.1"/>
    </source>
</evidence>
<evidence type="ECO:0008006" key="3">
    <source>
        <dbReference type="Google" id="ProtNLM"/>
    </source>
</evidence>
<protein>
    <recommendedName>
        <fullName evidence="3">Zinc finger, CCHC-type</fullName>
    </recommendedName>
</protein>
<evidence type="ECO:0000313" key="2">
    <source>
        <dbReference type="Proteomes" id="UP001151760"/>
    </source>
</evidence>
<gene>
    <name evidence="1" type="ORF">Tco_0727113</name>
</gene>
<keyword evidence="2" id="KW-1185">Reference proteome</keyword>
<reference evidence="1" key="1">
    <citation type="journal article" date="2022" name="Int. J. Mol. Sci.">
        <title>Draft Genome of Tanacetum Coccineum: Genomic Comparison of Closely Related Tanacetum-Family Plants.</title>
        <authorList>
            <person name="Yamashiro T."/>
            <person name="Shiraishi A."/>
            <person name="Nakayama K."/>
            <person name="Satake H."/>
        </authorList>
    </citation>
    <scope>NUCLEOTIDE SEQUENCE</scope>
</reference>
<accession>A0ABQ4YJZ0</accession>
<sequence>MVGSDVHKKLCSYNLPPGSTMPWVLALSSRILMSARLCGLEVLTRLRLFVMQQVSIVLICYVWSTRAFGMQLGFKSTIMGQYGIGSAQEQEGSILFGLPGSRQQKFLVLRFFDVKEQQGIDSWFEVELQGAQGDREAEVFQVSNDDTAVAQRRLEDKQPEEKTNMDCLVKEQEKEYQTGWKIKTGNVLDSCNQRSTQQFWSVQGSLGRGYNHVYISSEQGMLEPVKVKCIFLGYRKGIVGNKLWRLDDVTSKVVLYRNMGFNESGEYKKTFIGSGVGTGSMQVLQGDEFEVEPQDDHTFEVEPQENVDHVVGLQEVQTQDLMDYQLARDREQHLACELFGYREDSNEAAFVVAAVEKIYAHESLTFNDTVACEVISKWKAGLKDDMDARSDVIHNEKLVQTLLKGHFILSLDGSLSGDCDVEKNDVGMLDKFDRGFTEQNVTGFLWDFDYAMGRSFTSAAYMTLTGAWKKEIWLKGLLAESGYELSLVAGIATGALVKGGSRSEVPAQVEGVAYRFRSDKSSISFCASAGMCSASSIGSVRYKASVRYIGFVQLVFLVH</sequence>